<feature type="transmembrane region" description="Helical" evidence="6">
    <location>
        <begin position="71"/>
        <end position="90"/>
    </location>
</feature>
<feature type="transmembrane region" description="Helical" evidence="6">
    <location>
        <begin position="267"/>
        <end position="288"/>
    </location>
</feature>
<feature type="transmembrane region" description="Helical" evidence="6">
    <location>
        <begin position="173"/>
        <end position="194"/>
    </location>
</feature>
<feature type="transmembrane region" description="Helical" evidence="6">
    <location>
        <begin position="323"/>
        <end position="343"/>
    </location>
</feature>
<dbReference type="InterPro" id="IPR051337">
    <property type="entry name" value="OPA_Antiporter"/>
</dbReference>
<name>A0A418IN25_STAXY</name>
<comment type="subcellular location">
    <subcellularLocation>
        <location evidence="1">Cell membrane</location>
        <topology evidence="1">Multi-pass membrane protein</topology>
    </subcellularLocation>
</comment>
<dbReference type="OrthoDB" id="9766638at2"/>
<evidence type="ECO:0000256" key="5">
    <source>
        <dbReference type="ARBA" id="ARBA00023136"/>
    </source>
</evidence>
<protein>
    <submittedName>
        <fullName evidence="8">MFS transporter</fullName>
    </submittedName>
</protein>
<dbReference type="PROSITE" id="PS50850">
    <property type="entry name" value="MFS"/>
    <property type="match status" value="1"/>
</dbReference>
<feature type="transmembrane region" description="Helical" evidence="6">
    <location>
        <begin position="295"/>
        <end position="317"/>
    </location>
</feature>
<dbReference type="InterPro" id="IPR020846">
    <property type="entry name" value="MFS_dom"/>
</dbReference>
<dbReference type="InterPro" id="IPR011701">
    <property type="entry name" value="MFS"/>
</dbReference>
<dbReference type="Pfam" id="PF07690">
    <property type="entry name" value="MFS_1"/>
    <property type="match status" value="1"/>
</dbReference>
<keyword evidence="3 6" id="KW-0812">Transmembrane</keyword>
<feature type="domain" description="Major facilitator superfamily (MFS) profile" evidence="7">
    <location>
        <begin position="1"/>
        <end position="413"/>
    </location>
</feature>
<keyword evidence="4 6" id="KW-1133">Transmembrane helix</keyword>
<dbReference type="EMBL" id="QXUL01000038">
    <property type="protein sequence ID" value="RIN10508.1"/>
    <property type="molecule type" value="Genomic_DNA"/>
</dbReference>
<dbReference type="PIRSF" id="PIRSF002808">
    <property type="entry name" value="Hexose_phosphate_transp"/>
    <property type="match status" value="1"/>
</dbReference>
<feature type="transmembrane region" description="Helical" evidence="6">
    <location>
        <begin position="355"/>
        <end position="375"/>
    </location>
</feature>
<evidence type="ECO:0000256" key="4">
    <source>
        <dbReference type="ARBA" id="ARBA00022989"/>
    </source>
</evidence>
<dbReference type="PANTHER" id="PTHR43826">
    <property type="entry name" value="GLUCOSE-6-PHOSPHATE EXCHANGER SLC37A4"/>
    <property type="match status" value="1"/>
</dbReference>
<evidence type="ECO:0000313" key="9">
    <source>
        <dbReference type="Proteomes" id="UP000285567"/>
    </source>
</evidence>
<dbReference type="SUPFAM" id="SSF103473">
    <property type="entry name" value="MFS general substrate transporter"/>
    <property type="match status" value="1"/>
</dbReference>
<feature type="transmembrane region" description="Helical" evidence="6">
    <location>
        <begin position="41"/>
        <end position="59"/>
    </location>
</feature>
<sequence length="418" mass="47163">MKKNKLIFVAVIIAYTAYYFLRKNFSVAIPYLQDQIPQDKLGLIMSAVSLAYGFSNLLMGFLTDYINPKKFLIFGLLISVLANLIFGFSPLGDYEIAMFILMFINGLAQGIGYPTSIKIITNYAQTNKQQNTVITLWSMGQNIGGGLMSPLATSGIVLISLLNISIISSYKGIFIFPAIICLILTCICLIFIYISRDKGVLSKELPNETQKFSMKQVRQNMFDLMKDNIFILLIFINIIAYFIRYAILDWSPTILHHNKHMNSNYASILYMLYEWSGIIGTFIFSMFIKKYKSKWHPLVTAIFIALILISTSLYFYTNFDNKLLDSLIFIIIGMLIYGPLLYVNVETMNTLPSQYIGAAIGILGFGGNVIGAFSANAAVGYLMSFSFHYMCLFILLLEAIGILLCFILFNKKQSSYST</sequence>
<evidence type="ECO:0000259" key="7">
    <source>
        <dbReference type="PROSITE" id="PS50850"/>
    </source>
</evidence>
<dbReference type="GO" id="GO:0035435">
    <property type="term" value="P:phosphate ion transmembrane transport"/>
    <property type="evidence" value="ECO:0007669"/>
    <property type="project" value="TreeGrafter"/>
</dbReference>
<feature type="transmembrane region" description="Helical" evidence="6">
    <location>
        <begin position="96"/>
        <end position="113"/>
    </location>
</feature>
<evidence type="ECO:0000256" key="2">
    <source>
        <dbReference type="ARBA" id="ARBA00022448"/>
    </source>
</evidence>
<dbReference type="AlphaFoldDB" id="A0A418IN25"/>
<dbReference type="GO" id="GO:0005886">
    <property type="term" value="C:plasma membrane"/>
    <property type="evidence" value="ECO:0007669"/>
    <property type="project" value="UniProtKB-SubCell"/>
</dbReference>
<feature type="transmembrane region" description="Helical" evidence="6">
    <location>
        <begin position="147"/>
        <end position="167"/>
    </location>
</feature>
<dbReference type="PANTHER" id="PTHR43826:SF9">
    <property type="entry name" value="PROTEIN, PUTATIVE-RELATED"/>
    <property type="match status" value="1"/>
</dbReference>
<feature type="transmembrane region" description="Helical" evidence="6">
    <location>
        <begin position="5"/>
        <end position="21"/>
    </location>
</feature>
<dbReference type="Proteomes" id="UP000285567">
    <property type="component" value="Unassembled WGS sequence"/>
</dbReference>
<gene>
    <name evidence="8" type="ORF">BU097_08425</name>
</gene>
<keyword evidence="5 6" id="KW-0472">Membrane</keyword>
<evidence type="ECO:0000256" key="6">
    <source>
        <dbReference type="SAM" id="Phobius"/>
    </source>
</evidence>
<evidence type="ECO:0000256" key="3">
    <source>
        <dbReference type="ARBA" id="ARBA00022692"/>
    </source>
</evidence>
<feature type="transmembrane region" description="Helical" evidence="6">
    <location>
        <begin position="228"/>
        <end position="247"/>
    </location>
</feature>
<feature type="transmembrane region" description="Helical" evidence="6">
    <location>
        <begin position="387"/>
        <end position="409"/>
    </location>
</feature>
<dbReference type="InterPro" id="IPR000849">
    <property type="entry name" value="Sugar_P_transporter"/>
</dbReference>
<evidence type="ECO:0000313" key="8">
    <source>
        <dbReference type="EMBL" id="RIN10508.1"/>
    </source>
</evidence>
<dbReference type="Gene3D" id="1.20.1250.20">
    <property type="entry name" value="MFS general substrate transporter like domains"/>
    <property type="match status" value="2"/>
</dbReference>
<proteinExistence type="predicted"/>
<dbReference type="InterPro" id="IPR036259">
    <property type="entry name" value="MFS_trans_sf"/>
</dbReference>
<dbReference type="GO" id="GO:0061513">
    <property type="term" value="F:glucose 6-phosphate:phosphate antiporter activity"/>
    <property type="evidence" value="ECO:0007669"/>
    <property type="project" value="TreeGrafter"/>
</dbReference>
<comment type="caution">
    <text evidence="8">The sequence shown here is derived from an EMBL/GenBank/DDBJ whole genome shotgun (WGS) entry which is preliminary data.</text>
</comment>
<reference evidence="8 9" key="1">
    <citation type="journal article" date="2016" name="Front. Microbiol.">
        <title>Comprehensive Phylogenetic Analysis of Bovine Non-aureus Staphylococci Species Based on Whole-Genome Sequencing.</title>
        <authorList>
            <person name="Naushad S."/>
            <person name="Barkema H.W."/>
            <person name="Luby C."/>
            <person name="Condas L.A."/>
            <person name="Nobrega D.B."/>
            <person name="Carson D.A."/>
            <person name="De Buck J."/>
        </authorList>
    </citation>
    <scope>NUCLEOTIDE SEQUENCE [LARGE SCALE GENOMIC DNA]</scope>
    <source>
        <strain evidence="8 9">SNUC 102</strain>
    </source>
</reference>
<keyword evidence="9" id="KW-1185">Reference proteome</keyword>
<organism evidence="8 9">
    <name type="scientific">Staphylococcus xylosus</name>
    <dbReference type="NCBI Taxonomy" id="1288"/>
    <lineage>
        <taxon>Bacteria</taxon>
        <taxon>Bacillati</taxon>
        <taxon>Bacillota</taxon>
        <taxon>Bacilli</taxon>
        <taxon>Bacillales</taxon>
        <taxon>Staphylococcaceae</taxon>
        <taxon>Staphylococcus</taxon>
    </lineage>
</organism>
<accession>A0A418IN25</accession>
<dbReference type="RefSeq" id="WP_069792577.1">
    <property type="nucleotide sequence ID" value="NZ_QXUL01000038.1"/>
</dbReference>
<evidence type="ECO:0000256" key="1">
    <source>
        <dbReference type="ARBA" id="ARBA00004651"/>
    </source>
</evidence>
<keyword evidence="2" id="KW-0813">Transport</keyword>